<name>A0A060LVF7_9BACI</name>
<dbReference type="OrthoDB" id="2735026at2"/>
<evidence type="ECO:0000256" key="1">
    <source>
        <dbReference type="SAM" id="Phobius"/>
    </source>
</evidence>
<feature type="transmembrane region" description="Helical" evidence="1">
    <location>
        <begin position="6"/>
        <end position="26"/>
    </location>
</feature>
<dbReference type="Proteomes" id="UP000027142">
    <property type="component" value="Chromosome"/>
</dbReference>
<dbReference type="RefSeq" id="WP_038481788.1">
    <property type="nucleotide sequence ID" value="NZ_CP003923.1"/>
</dbReference>
<dbReference type="EMBL" id="CP003923">
    <property type="protein sequence ID" value="AIC95241.1"/>
    <property type="molecule type" value="Genomic_DNA"/>
</dbReference>
<organism evidence="2 3">
    <name type="scientific">Shouchella lehensis G1</name>
    <dbReference type="NCBI Taxonomy" id="1246626"/>
    <lineage>
        <taxon>Bacteria</taxon>
        <taxon>Bacillati</taxon>
        <taxon>Bacillota</taxon>
        <taxon>Bacilli</taxon>
        <taxon>Bacillales</taxon>
        <taxon>Bacillaceae</taxon>
        <taxon>Shouchella</taxon>
    </lineage>
</organism>
<keyword evidence="1" id="KW-0472">Membrane</keyword>
<protein>
    <submittedName>
        <fullName evidence="2">Sigma-w pathway protein</fullName>
    </submittedName>
</protein>
<dbReference type="PATRIC" id="fig|1246626.3.peg.2668"/>
<evidence type="ECO:0000313" key="3">
    <source>
        <dbReference type="Proteomes" id="UP000027142"/>
    </source>
</evidence>
<dbReference type="STRING" id="1246626.BleG1_2676"/>
<sequence length="135" mass="16167">MLVILFRILIILTIIVIAYSLVKYIVKPERKLTKAQEKREFYFLDEEENVRKNFFITYKGLLFEGEKYLEATADSFDITRIHMLLDQHSLKGFRYEDFHFLEEEIRIRYPKATIEWSKPVKEFMKSSSTSAQPTT</sequence>
<accession>A0A060LVF7</accession>
<dbReference type="KEGG" id="ble:BleG1_2676"/>
<proteinExistence type="predicted"/>
<reference evidence="2 3" key="1">
    <citation type="journal article" date="2014" name="Gene">
        <title>A comparative genomic analysis of the alkalitolerant soil bacterium Bacillus lehensis G1.</title>
        <authorList>
            <person name="Noor Y.M."/>
            <person name="Samsulrizal N.H."/>
            <person name="Jema'on N.A."/>
            <person name="Low K.O."/>
            <person name="Ramli A.N."/>
            <person name="Alias N.I."/>
            <person name="Damis S.I."/>
            <person name="Fuzi S.F."/>
            <person name="Isa M.N."/>
            <person name="Murad A.M."/>
            <person name="Raih M.F."/>
            <person name="Bakar F.D."/>
            <person name="Najimudin N."/>
            <person name="Mahadi N.M."/>
            <person name="Illias R.M."/>
        </authorList>
    </citation>
    <scope>NUCLEOTIDE SEQUENCE [LARGE SCALE GENOMIC DNA]</scope>
    <source>
        <strain evidence="2 3">G1</strain>
    </source>
</reference>
<keyword evidence="1" id="KW-1133">Transmembrane helix</keyword>
<evidence type="ECO:0000313" key="2">
    <source>
        <dbReference type="EMBL" id="AIC95241.1"/>
    </source>
</evidence>
<dbReference type="AlphaFoldDB" id="A0A060LVF7"/>
<dbReference type="HOGENOM" id="CLU_1977147_0_0_9"/>
<dbReference type="eggNOG" id="ENOG5030CKE">
    <property type="taxonomic scope" value="Bacteria"/>
</dbReference>
<gene>
    <name evidence="2" type="ORF">BleG1_2676</name>
</gene>
<keyword evidence="1" id="KW-0812">Transmembrane</keyword>
<keyword evidence="3" id="KW-1185">Reference proteome</keyword>